<keyword evidence="4 5" id="KW-0472">Membrane</keyword>
<feature type="transmembrane region" description="Helical" evidence="5">
    <location>
        <begin position="105"/>
        <end position="125"/>
    </location>
</feature>
<dbReference type="RefSeq" id="XP_060121081.1">
    <property type="nucleotide sequence ID" value="XM_060265098.1"/>
</dbReference>
<feature type="transmembrane region" description="Helical" evidence="5">
    <location>
        <begin position="73"/>
        <end position="93"/>
    </location>
</feature>
<feature type="transmembrane region" description="Helical" evidence="5">
    <location>
        <begin position="427"/>
        <end position="449"/>
    </location>
</feature>
<feature type="domain" description="Major facilitator superfamily (MFS) profile" evidence="6">
    <location>
        <begin position="1"/>
        <end position="517"/>
    </location>
</feature>
<protein>
    <recommendedName>
        <fullName evidence="6">Major facilitator superfamily (MFS) profile domain-containing protein</fullName>
    </recommendedName>
</protein>
<keyword evidence="8" id="KW-1185">Reference proteome</keyword>
<dbReference type="InterPro" id="IPR036259">
    <property type="entry name" value="MFS_trans_sf"/>
</dbReference>
<accession>A0AAF0EZP6</accession>
<comment type="subcellular location">
    <subcellularLocation>
        <location evidence="1">Membrane</location>
        <topology evidence="1">Multi-pass membrane protein</topology>
    </subcellularLocation>
</comment>
<sequence length="783" mass="88074">MMMSAPMLAFVVAPIFYAPLSEQFGRKYILQVTNIVYMIILRFFMGMAGVAPVAIGPGVVADLFEPEERGQAMAMYTLSPILGPCIGPIYAGWIVQEFGEDKWPWIFWVSTMLGGVITVLGLFFLQETYTPVLLEQKARRLRKETGNAEWHTVFTMREPLRVRIFHGLLRPCIFLATQPVVLVTCLYQGIMFGCQYLLLASFSRVFKEEYNQPPGIASLHYFAMIIGFLISGFIGGRWVDWNYGRLKAKNNGVGKPEFKLPLLVVTGISMPIGLILYGWTAEYKMHWIAPDIGIFILAWGLRATMFICPLYLADSQDVEEEDAYIVTWDQSDAHENPRSWSRRYRMFLVFIVSCYTLLSPICSTMNAPALDTLQREFHVESETVTNMMMSASMLAFVIAPMFYGPLSERLGRKYILQVSNVIAEQMIILRFFNGLVGCAPVAIGAGVIADLFEPDERGEAMAMYTLSPVLGPCIGPIFAGWIIQGYGEEKWRWIFWTSTMFGTAITVLGLCTLKETYSPVLLERKARRIRKETGNPEWHTIFTIKESLATRIAHGVMRPCIFLATQPVVLVTSIYQALLFGCQYLLLASFSRVFKEEYHQPPGIASLHYIAMGLGFTLSGQVGGRFVDWNYRRLKQKNGGQGIPEFKLPLLIVTGFLMPIGLLIYGWTVEYHVHWIVPDIGIFILACGVRMTLFICPLYLADAITMYTASAASALVMTRGLFSFTFPLFSPMLYSRLGQGWGNSVLALATASIGLPSPFILYRYGAGLRDRSAYSKRAMKLIS</sequence>
<dbReference type="Pfam" id="PF07690">
    <property type="entry name" value="MFS_1"/>
    <property type="match status" value="2"/>
</dbReference>
<feature type="transmembrane region" description="Helical" evidence="5">
    <location>
        <begin position="347"/>
        <end position="367"/>
    </location>
</feature>
<keyword evidence="2 5" id="KW-0812">Transmembrane</keyword>
<feature type="transmembrane region" description="Helical" evidence="5">
    <location>
        <begin position="292"/>
        <end position="312"/>
    </location>
</feature>
<feature type="transmembrane region" description="Helical" evidence="5">
    <location>
        <begin position="260"/>
        <end position="280"/>
    </location>
</feature>
<dbReference type="PROSITE" id="PS50850">
    <property type="entry name" value="MFS"/>
    <property type="match status" value="1"/>
</dbReference>
<feature type="transmembrane region" description="Helical" evidence="5">
    <location>
        <begin position="461"/>
        <end position="483"/>
    </location>
</feature>
<organism evidence="7 8">
    <name type="scientific">Malassezia japonica</name>
    <dbReference type="NCBI Taxonomy" id="223818"/>
    <lineage>
        <taxon>Eukaryota</taxon>
        <taxon>Fungi</taxon>
        <taxon>Dikarya</taxon>
        <taxon>Basidiomycota</taxon>
        <taxon>Ustilaginomycotina</taxon>
        <taxon>Malasseziomycetes</taxon>
        <taxon>Malasseziales</taxon>
        <taxon>Malasseziaceae</taxon>
        <taxon>Malassezia</taxon>
    </lineage>
</organism>
<feature type="transmembrane region" description="Helical" evidence="5">
    <location>
        <begin position="173"/>
        <end position="199"/>
    </location>
</feature>
<feature type="transmembrane region" description="Helical" evidence="5">
    <location>
        <begin position="606"/>
        <end position="627"/>
    </location>
</feature>
<dbReference type="EMBL" id="CP119959">
    <property type="protein sequence ID" value="WFD38184.1"/>
    <property type="molecule type" value="Genomic_DNA"/>
</dbReference>
<evidence type="ECO:0000256" key="4">
    <source>
        <dbReference type="ARBA" id="ARBA00023136"/>
    </source>
</evidence>
<reference evidence="7" key="1">
    <citation type="submission" date="2023-03" db="EMBL/GenBank/DDBJ databases">
        <title>Mating type loci evolution in Malassezia.</title>
        <authorList>
            <person name="Coelho M.A."/>
        </authorList>
    </citation>
    <scope>NUCLEOTIDE SEQUENCE</scope>
    <source>
        <strain evidence="7">CBS 9431</strain>
    </source>
</reference>
<evidence type="ECO:0000256" key="5">
    <source>
        <dbReference type="SAM" id="Phobius"/>
    </source>
</evidence>
<dbReference type="FunFam" id="1.20.1250.20:FF:000011">
    <property type="entry name" value="MFS multidrug transporter, putative"/>
    <property type="match status" value="2"/>
</dbReference>
<dbReference type="Gene3D" id="1.20.1250.20">
    <property type="entry name" value="MFS general substrate transporter like domains"/>
    <property type="match status" value="2"/>
</dbReference>
<name>A0AAF0EZP6_9BASI</name>
<dbReference type="PANTHER" id="PTHR23502:SF60">
    <property type="entry name" value="MAJOR FACILITATOR SUPERFAMILY (MFS) PROFILE DOMAIN-CONTAINING PROTEIN-RELATED"/>
    <property type="match status" value="1"/>
</dbReference>
<dbReference type="PANTHER" id="PTHR23502">
    <property type="entry name" value="MAJOR FACILITATOR SUPERFAMILY"/>
    <property type="match status" value="1"/>
</dbReference>
<feature type="transmembrane region" description="Helical" evidence="5">
    <location>
        <begin position="387"/>
        <end position="406"/>
    </location>
</feature>
<dbReference type="GO" id="GO:0022857">
    <property type="term" value="F:transmembrane transporter activity"/>
    <property type="evidence" value="ECO:0007669"/>
    <property type="project" value="InterPro"/>
</dbReference>
<evidence type="ECO:0000256" key="2">
    <source>
        <dbReference type="ARBA" id="ARBA00022692"/>
    </source>
</evidence>
<feature type="transmembrane region" description="Helical" evidence="5">
    <location>
        <begin position="561"/>
        <end position="586"/>
    </location>
</feature>
<evidence type="ECO:0000256" key="3">
    <source>
        <dbReference type="ARBA" id="ARBA00022989"/>
    </source>
</evidence>
<evidence type="ECO:0000313" key="8">
    <source>
        <dbReference type="Proteomes" id="UP001217754"/>
    </source>
</evidence>
<feature type="transmembrane region" description="Helical" evidence="5">
    <location>
        <begin position="648"/>
        <end position="668"/>
    </location>
</feature>
<dbReference type="SUPFAM" id="SSF103473">
    <property type="entry name" value="MFS general substrate transporter"/>
    <property type="match status" value="2"/>
</dbReference>
<dbReference type="CDD" id="cd17323">
    <property type="entry name" value="MFS_Tpo1_MDR_like"/>
    <property type="match status" value="1"/>
</dbReference>
<evidence type="ECO:0000256" key="1">
    <source>
        <dbReference type="ARBA" id="ARBA00004141"/>
    </source>
</evidence>
<dbReference type="InterPro" id="IPR020846">
    <property type="entry name" value="MFS_dom"/>
</dbReference>
<feature type="transmembrane region" description="Helical" evidence="5">
    <location>
        <begin position="219"/>
        <end position="239"/>
    </location>
</feature>
<dbReference type="Proteomes" id="UP001217754">
    <property type="component" value="Chromosome 2"/>
</dbReference>
<gene>
    <name evidence="7" type="ORF">MJAP1_001132</name>
</gene>
<feature type="transmembrane region" description="Helical" evidence="5">
    <location>
        <begin position="680"/>
        <end position="700"/>
    </location>
</feature>
<dbReference type="AlphaFoldDB" id="A0AAF0EZP6"/>
<feature type="transmembrane region" description="Helical" evidence="5">
    <location>
        <begin position="35"/>
        <end position="61"/>
    </location>
</feature>
<feature type="transmembrane region" description="Helical" evidence="5">
    <location>
        <begin position="741"/>
        <end position="762"/>
    </location>
</feature>
<dbReference type="InterPro" id="IPR011701">
    <property type="entry name" value="MFS"/>
</dbReference>
<proteinExistence type="predicted"/>
<dbReference type="GO" id="GO:0005886">
    <property type="term" value="C:plasma membrane"/>
    <property type="evidence" value="ECO:0007669"/>
    <property type="project" value="TreeGrafter"/>
</dbReference>
<evidence type="ECO:0000259" key="6">
    <source>
        <dbReference type="PROSITE" id="PS50850"/>
    </source>
</evidence>
<keyword evidence="3 5" id="KW-1133">Transmembrane helix</keyword>
<feature type="transmembrane region" description="Helical" evidence="5">
    <location>
        <begin position="707"/>
        <end position="729"/>
    </location>
</feature>
<evidence type="ECO:0000313" key="7">
    <source>
        <dbReference type="EMBL" id="WFD38184.1"/>
    </source>
</evidence>
<dbReference type="GeneID" id="85224781"/>